<evidence type="ECO:0000256" key="9">
    <source>
        <dbReference type="PROSITE-ProRule" id="PRU01330"/>
    </source>
</evidence>
<evidence type="ECO:0000256" key="4">
    <source>
        <dbReference type="ARBA" id="ARBA00023231"/>
    </source>
</evidence>
<dbReference type="GO" id="GO:0004356">
    <property type="term" value="F:glutamine synthetase activity"/>
    <property type="evidence" value="ECO:0007669"/>
    <property type="project" value="UniProtKB-EC"/>
</dbReference>
<comment type="caution">
    <text evidence="15">The sequence shown here is derived from an EMBL/GenBank/DDBJ whole genome shotgun (WGS) entry which is preliminary data.</text>
</comment>
<dbReference type="FunFam" id="3.10.20.70:FF:000001">
    <property type="entry name" value="Glutamine synthetase"/>
    <property type="match status" value="1"/>
</dbReference>
<proteinExistence type="inferred from homology"/>
<feature type="binding site" evidence="7">
    <location>
        <position position="219"/>
    </location>
    <ligand>
        <name>Mg(2+)</name>
        <dbReference type="ChEBI" id="CHEBI:18420"/>
        <label>2</label>
    </ligand>
</feature>
<gene>
    <name evidence="15" type="ORF">HOC_16526</name>
</gene>
<dbReference type="InterPro" id="IPR001637">
    <property type="entry name" value="Gln_synth_I_adenylation_site"/>
</dbReference>
<dbReference type="PROSITE" id="PS00180">
    <property type="entry name" value="GLNA_1"/>
    <property type="match status" value="1"/>
</dbReference>
<evidence type="ECO:0000259" key="14">
    <source>
        <dbReference type="PROSITE" id="PS51987"/>
    </source>
</evidence>
<dbReference type="InterPro" id="IPR008146">
    <property type="entry name" value="Gln_synth_cat_dom"/>
</dbReference>
<feature type="modified residue" description="O-AMP-tyrosine" evidence="8">
    <location>
        <position position="396"/>
    </location>
</feature>
<feature type="binding site" evidence="5">
    <location>
        <position position="326"/>
    </location>
    <ligand>
        <name>L-glutamate</name>
        <dbReference type="ChEBI" id="CHEBI:29985"/>
    </ligand>
</feature>
<keyword evidence="11" id="KW-0963">Cytoplasm</keyword>
<dbReference type="PANTHER" id="PTHR43407">
    <property type="entry name" value="GLUTAMINE SYNTHETASE"/>
    <property type="match status" value="1"/>
</dbReference>
<dbReference type="Pfam" id="PF00120">
    <property type="entry name" value="Gln-synt_C"/>
    <property type="match status" value="1"/>
</dbReference>
<feature type="binding site" evidence="6">
    <location>
        <position position="351"/>
    </location>
    <ligand>
        <name>ATP</name>
        <dbReference type="ChEBI" id="CHEBI:30616"/>
    </ligand>
</feature>
<dbReference type="InterPro" id="IPR008147">
    <property type="entry name" value="Gln_synt_N"/>
</dbReference>
<comment type="subunit">
    <text evidence="3">Oligomer of 12 subunits arranged in the form of two hexameric ring.</text>
</comment>
<dbReference type="FunFam" id="3.30.590.10:FF:000001">
    <property type="entry name" value="Glutamine synthetase"/>
    <property type="match status" value="1"/>
</dbReference>
<dbReference type="Pfam" id="PF03951">
    <property type="entry name" value="Gln-synt_N"/>
    <property type="match status" value="1"/>
</dbReference>
<name>A0A059G3F3_9PROT</name>
<dbReference type="SUPFAM" id="SSF55931">
    <property type="entry name" value="Glutamine synthetase/guanido kinase"/>
    <property type="match status" value="1"/>
</dbReference>
<evidence type="ECO:0000256" key="12">
    <source>
        <dbReference type="RuleBase" id="RU004356"/>
    </source>
</evidence>
<dbReference type="GO" id="GO:0005737">
    <property type="term" value="C:cytoplasm"/>
    <property type="evidence" value="ECO:0007669"/>
    <property type="project" value="UniProtKB-SubCell"/>
</dbReference>
<evidence type="ECO:0000256" key="8">
    <source>
        <dbReference type="PIRSR" id="PIRSR604809-50"/>
    </source>
</evidence>
<feature type="binding site" evidence="5">
    <location>
        <position position="338"/>
    </location>
    <ligand>
        <name>L-glutamate</name>
        <dbReference type="ChEBI" id="CHEBI:29985"/>
    </ligand>
</feature>
<feature type="binding site" evidence="6">
    <location>
        <position position="207"/>
    </location>
    <ligand>
        <name>ATP</name>
        <dbReference type="ChEBI" id="CHEBI:30616"/>
    </ligand>
</feature>
<dbReference type="EMBL" id="ARYL01000032">
    <property type="protein sequence ID" value="KDA01269.1"/>
    <property type="molecule type" value="Genomic_DNA"/>
</dbReference>
<comment type="subcellular location">
    <subcellularLocation>
        <location evidence="11">Cytoplasm</location>
    </subcellularLocation>
</comment>
<dbReference type="PROSITE" id="PS51987">
    <property type="entry name" value="GS_CATALYTIC"/>
    <property type="match status" value="1"/>
</dbReference>
<evidence type="ECO:0000256" key="6">
    <source>
        <dbReference type="PIRSR" id="PIRSR604809-2"/>
    </source>
</evidence>
<dbReference type="SMART" id="SM01230">
    <property type="entry name" value="Gln-synt_C"/>
    <property type="match status" value="1"/>
</dbReference>
<dbReference type="InterPro" id="IPR004809">
    <property type="entry name" value="Gln_synth_I"/>
</dbReference>
<comment type="similarity">
    <text evidence="2 9 10">Belongs to the glutamine synthetase family.</text>
</comment>
<dbReference type="GO" id="GO:0019740">
    <property type="term" value="P:nitrogen utilization"/>
    <property type="evidence" value="ECO:0007669"/>
    <property type="project" value="TreeGrafter"/>
</dbReference>
<comment type="catalytic activity">
    <reaction evidence="12">
        <text>L-glutamate + NH4(+) + ATP = L-glutamine + ADP + phosphate + H(+)</text>
        <dbReference type="Rhea" id="RHEA:16169"/>
        <dbReference type="ChEBI" id="CHEBI:15378"/>
        <dbReference type="ChEBI" id="CHEBI:28938"/>
        <dbReference type="ChEBI" id="CHEBI:29985"/>
        <dbReference type="ChEBI" id="CHEBI:30616"/>
        <dbReference type="ChEBI" id="CHEBI:43474"/>
        <dbReference type="ChEBI" id="CHEBI:58359"/>
        <dbReference type="ChEBI" id="CHEBI:456216"/>
        <dbReference type="EC" id="6.3.1.2"/>
    </reaction>
</comment>
<evidence type="ECO:0000256" key="3">
    <source>
        <dbReference type="ARBA" id="ARBA00011258"/>
    </source>
</evidence>
<dbReference type="GO" id="GO:0005524">
    <property type="term" value="F:ATP binding"/>
    <property type="evidence" value="ECO:0007669"/>
    <property type="project" value="UniProtKB-KW"/>
</dbReference>
<feature type="binding site" evidence="7">
    <location>
        <position position="129"/>
    </location>
    <ligand>
        <name>Mg(2+)</name>
        <dbReference type="ChEBI" id="CHEBI:18420"/>
        <label>1</label>
    </ligand>
</feature>
<keyword evidence="6 12" id="KW-0067">ATP-binding</keyword>
<reference evidence="15 16" key="1">
    <citation type="journal article" date="2014" name="Antonie Van Leeuwenhoek">
        <title>Hyphomonas beringensis sp. nov. and Hyphomonas chukchiensis sp. nov., isolated from surface seawater of the Bering Sea and Chukchi Sea.</title>
        <authorList>
            <person name="Li C."/>
            <person name="Lai Q."/>
            <person name="Li G."/>
            <person name="Dong C."/>
            <person name="Wang J."/>
            <person name="Liao Y."/>
            <person name="Shao Z."/>
        </authorList>
    </citation>
    <scope>NUCLEOTIDE SEQUENCE [LARGE SCALE GENOMIC DNA]</scope>
    <source>
        <strain evidence="15 16">SCH89</strain>
    </source>
</reference>
<feature type="binding site" evidence="7">
    <location>
        <position position="212"/>
    </location>
    <ligand>
        <name>Mg(2+)</name>
        <dbReference type="ChEBI" id="CHEBI:18420"/>
        <label>1</label>
    </ligand>
</feature>
<feature type="binding site" evidence="5">
    <location>
        <position position="358"/>
    </location>
    <ligand>
        <name>L-glutamate</name>
        <dbReference type="ChEBI" id="CHEBI:29985"/>
    </ligand>
</feature>
<comment type="subunit">
    <text evidence="11">Oligomer of 12 subunits arranged in the form of two hexagons.</text>
</comment>
<evidence type="ECO:0000256" key="2">
    <source>
        <dbReference type="ARBA" id="ARBA00009897"/>
    </source>
</evidence>
<feature type="domain" description="GS catalytic" evidence="14">
    <location>
        <begin position="104"/>
        <end position="467"/>
    </location>
</feature>
<evidence type="ECO:0000313" key="15">
    <source>
        <dbReference type="EMBL" id="KDA01269.1"/>
    </source>
</evidence>
<keyword evidence="7" id="KW-0460">Magnesium</keyword>
<organism evidence="15 16">
    <name type="scientific">Hyphomonas oceanitis SCH89</name>
    <dbReference type="NCBI Taxonomy" id="1280953"/>
    <lineage>
        <taxon>Bacteria</taxon>
        <taxon>Pseudomonadati</taxon>
        <taxon>Pseudomonadota</taxon>
        <taxon>Alphaproteobacteria</taxon>
        <taxon>Hyphomonadales</taxon>
        <taxon>Hyphomonadaceae</taxon>
        <taxon>Hyphomonas</taxon>
    </lineage>
</organism>
<dbReference type="EC" id="6.3.1.2" evidence="12"/>
<dbReference type="OrthoDB" id="9807095at2"/>
<feature type="binding site" evidence="7">
    <location>
        <position position="268"/>
    </location>
    <ligand>
        <name>Mg(2+)</name>
        <dbReference type="ChEBI" id="CHEBI:18420"/>
        <label>1</label>
    </ligand>
</feature>
<evidence type="ECO:0000256" key="5">
    <source>
        <dbReference type="PIRSR" id="PIRSR604809-1"/>
    </source>
</evidence>
<dbReference type="PROSITE" id="PS00181">
    <property type="entry name" value="GLNA_ATP"/>
    <property type="match status" value="1"/>
</dbReference>
<sequence>MADKLIKMMKDEDVQYVDLRFTDPRGKMQHVTFHKNMVEDDFFSEGQMFDGSSVAGWKAINESDMLLMPDQDSAIIDPFFQQTTLAVMCDVLDPVSGQPYNRDPRTTAKKAEAYVKAAGVGDTVFFGPEAEFFVFDDVRWSVEPHNTGYSFDSTELPINTGKEYPMGNMGHRPGPKGGYFPVPPIDSEQDMRGEMLSVMFDIGLDPEKHHHEVAPAQHELGLKFSTLTVMADRLQLYKYVIHNVAASYGKTATFMPKPMFKDNGSGMHVHQSIWGGGKPLFAGDGYAGLSEMCLYYIGGIIKHAKALNAITNPSTNSYKRLVPGYEAPVMLAYSARNRSASIRIPFGSNPKAKRIETRFPDPAANPYLAFAALLMAGLDGIENKIHPGDAMDKDLYDLPPAEANAIPQVCGSLREALAALDADRKFLTKGGVFDDDQIDAYIELKMEENMRYELHPHPVEFEMYYKV</sequence>
<dbReference type="PROSITE" id="PS51986">
    <property type="entry name" value="GS_BETA_GRASP"/>
    <property type="match status" value="1"/>
</dbReference>
<feature type="binding site" evidence="6">
    <location>
        <begin position="270"/>
        <end position="272"/>
    </location>
    <ligand>
        <name>ATP</name>
        <dbReference type="ChEBI" id="CHEBI:30616"/>
    </ligand>
</feature>
<dbReference type="RefSeq" id="WP_035540604.1">
    <property type="nucleotide sequence ID" value="NZ_ARYL01000032.1"/>
</dbReference>
<dbReference type="PATRIC" id="fig|1280953.3.peg.3313"/>
<keyword evidence="4" id="KW-0535">Nitrogen fixation</keyword>
<evidence type="ECO:0000256" key="11">
    <source>
        <dbReference type="RuleBase" id="RU000387"/>
    </source>
</evidence>
<accession>A0A059G3F3</accession>
<dbReference type="PROSITE" id="PS00182">
    <property type="entry name" value="GLNA_ADENYLATION"/>
    <property type="match status" value="1"/>
</dbReference>
<dbReference type="eggNOG" id="COG0174">
    <property type="taxonomic scope" value="Bacteria"/>
</dbReference>
<dbReference type="Gene3D" id="3.10.20.70">
    <property type="entry name" value="Glutamine synthetase, N-terminal domain"/>
    <property type="match status" value="1"/>
</dbReference>
<dbReference type="Gene3D" id="3.30.590.10">
    <property type="entry name" value="Glutamine synthetase/guanido kinase, catalytic domain"/>
    <property type="match status" value="1"/>
</dbReference>
<dbReference type="AlphaFoldDB" id="A0A059G3F3"/>
<evidence type="ECO:0000256" key="7">
    <source>
        <dbReference type="PIRSR" id="PIRSR604809-3"/>
    </source>
</evidence>
<keyword evidence="6 12" id="KW-0547">Nucleotide-binding</keyword>
<dbReference type="GO" id="GO:0046872">
    <property type="term" value="F:metal ion binding"/>
    <property type="evidence" value="ECO:0007669"/>
    <property type="project" value="UniProtKB-KW"/>
</dbReference>
<dbReference type="InterPro" id="IPR036651">
    <property type="entry name" value="Gln_synt_N_sf"/>
</dbReference>
<keyword evidence="12" id="KW-0436">Ligase</keyword>
<dbReference type="PANTHER" id="PTHR43407:SF2">
    <property type="entry name" value="GLUTAMINE SYNTHETASE"/>
    <property type="match status" value="1"/>
</dbReference>
<feature type="binding site" evidence="5">
    <location>
        <begin position="263"/>
        <end position="264"/>
    </location>
    <ligand>
        <name>L-glutamate</name>
        <dbReference type="ChEBI" id="CHEBI:29985"/>
    </ligand>
</feature>
<evidence type="ECO:0000313" key="16">
    <source>
        <dbReference type="Proteomes" id="UP000024942"/>
    </source>
</evidence>
<dbReference type="SUPFAM" id="SSF54368">
    <property type="entry name" value="Glutamine synthetase, N-terminal domain"/>
    <property type="match status" value="1"/>
</dbReference>
<evidence type="ECO:0000259" key="13">
    <source>
        <dbReference type="PROSITE" id="PS51986"/>
    </source>
</evidence>
<dbReference type="InterPro" id="IPR027303">
    <property type="entry name" value="Gln_synth_gly_rich_site"/>
</dbReference>
<dbReference type="GO" id="GO:0006542">
    <property type="term" value="P:glutamine biosynthetic process"/>
    <property type="evidence" value="ECO:0007669"/>
    <property type="project" value="InterPro"/>
</dbReference>
<comment type="function">
    <text evidence="1">Catalyzes the ATP-dependent biosynthesis of glutamine from glutamate and ammonia.</text>
</comment>
<comment type="cofactor">
    <cofactor evidence="7">
        <name>Mg(2+)</name>
        <dbReference type="ChEBI" id="CHEBI:18420"/>
    </cofactor>
    <text evidence="7">Binds 2 Mg(2+) ions per subunit.</text>
</comment>
<protein>
    <recommendedName>
        <fullName evidence="12">Glutamine synthetase</fullName>
        <ecNumber evidence="12">6.3.1.2</ecNumber>
    </recommendedName>
</protein>
<keyword evidence="16" id="KW-1185">Reference proteome</keyword>
<keyword evidence="7" id="KW-0479">Metal-binding</keyword>
<feature type="binding site" evidence="5">
    <location>
        <position position="320"/>
    </location>
    <ligand>
        <name>L-glutamate</name>
        <dbReference type="ChEBI" id="CHEBI:29985"/>
    </ligand>
</feature>
<dbReference type="NCBIfam" id="TIGR00653">
    <property type="entry name" value="GlnA"/>
    <property type="match status" value="1"/>
</dbReference>
<dbReference type="InterPro" id="IPR014746">
    <property type="entry name" value="Gln_synth/guanido_kin_cat_dom"/>
</dbReference>
<dbReference type="STRING" id="1280953.HOC_16526"/>
<feature type="domain" description="GS beta-grasp" evidence="13">
    <location>
        <begin position="12"/>
        <end position="97"/>
    </location>
</feature>
<keyword evidence="8" id="KW-0597">Phosphoprotein</keyword>
<evidence type="ECO:0000256" key="10">
    <source>
        <dbReference type="RuleBase" id="RU000384"/>
    </source>
</evidence>
<dbReference type="InterPro" id="IPR027302">
    <property type="entry name" value="Gln_synth_N_conserv_site"/>
</dbReference>
<evidence type="ECO:0000256" key="1">
    <source>
        <dbReference type="ARBA" id="ARBA00003117"/>
    </source>
</evidence>
<dbReference type="Proteomes" id="UP000024942">
    <property type="component" value="Unassembled WGS sequence"/>
</dbReference>
<feature type="binding site" evidence="6">
    <location>
        <position position="338"/>
    </location>
    <ligand>
        <name>ATP</name>
        <dbReference type="ChEBI" id="CHEBI:30616"/>
    </ligand>
</feature>
<feature type="binding site" evidence="7">
    <location>
        <position position="356"/>
    </location>
    <ligand>
        <name>Mg(2+)</name>
        <dbReference type="ChEBI" id="CHEBI:18420"/>
        <label>1</label>
    </ligand>
</feature>
<dbReference type="GO" id="GO:0016020">
    <property type="term" value="C:membrane"/>
    <property type="evidence" value="ECO:0007669"/>
    <property type="project" value="TreeGrafter"/>
</dbReference>
<feature type="binding site" evidence="7">
    <location>
        <position position="131"/>
    </location>
    <ligand>
        <name>Mg(2+)</name>
        <dbReference type="ChEBI" id="CHEBI:18420"/>
        <label>1</label>
    </ligand>
</feature>